<accession>A0A5C5G1G2</accession>
<feature type="transmembrane region" description="Helical" evidence="1">
    <location>
        <begin position="33"/>
        <end position="57"/>
    </location>
</feature>
<name>A0A5C5G1G2_9BASI</name>
<dbReference type="AlphaFoldDB" id="A0A5C5G1G2"/>
<dbReference type="OrthoDB" id="2548253at2759"/>
<gene>
    <name evidence="2" type="ORF">DMC30DRAFT_348080</name>
</gene>
<proteinExistence type="predicted"/>
<protein>
    <submittedName>
        <fullName evidence="2">Proteophosphoglycan 5</fullName>
    </submittedName>
</protein>
<comment type="caution">
    <text evidence="2">The sequence shown here is derived from an EMBL/GenBank/DDBJ whole genome shotgun (WGS) entry which is preliminary data.</text>
</comment>
<keyword evidence="1" id="KW-0472">Membrane</keyword>
<keyword evidence="1" id="KW-0812">Transmembrane</keyword>
<dbReference type="Proteomes" id="UP000311382">
    <property type="component" value="Unassembled WGS sequence"/>
</dbReference>
<evidence type="ECO:0000256" key="1">
    <source>
        <dbReference type="SAM" id="Phobius"/>
    </source>
</evidence>
<organism evidence="2 3">
    <name type="scientific">Rhodotorula diobovata</name>
    <dbReference type="NCBI Taxonomy" id="5288"/>
    <lineage>
        <taxon>Eukaryota</taxon>
        <taxon>Fungi</taxon>
        <taxon>Dikarya</taxon>
        <taxon>Basidiomycota</taxon>
        <taxon>Pucciniomycotina</taxon>
        <taxon>Microbotryomycetes</taxon>
        <taxon>Sporidiobolales</taxon>
        <taxon>Sporidiobolaceae</taxon>
        <taxon>Rhodotorula</taxon>
    </lineage>
</organism>
<evidence type="ECO:0000313" key="3">
    <source>
        <dbReference type="Proteomes" id="UP000311382"/>
    </source>
</evidence>
<evidence type="ECO:0000313" key="2">
    <source>
        <dbReference type="EMBL" id="TNY22960.1"/>
    </source>
</evidence>
<keyword evidence="3" id="KW-1185">Reference proteome</keyword>
<sequence>MPALEPDLVPFEEERASLALRHRTRAQRPQRSPLRLCLGLCALGGIALLLGIAWFTVEVARQVYQQFAHPHRAHHVDPALLQSGDAEHLRTLEPTVVRSFFGHNDTGSVEFFNLKAAIWLKTSGKAHYHEPADALWEKVFEEVILRDVRVDLKAVHAVPRVQLSKAQLRSTFVMLPSPASLDPEVDYHTWRSSRNASMHSIDGPNPPINVDDRDVPAEGVLRSFLANSACWRPLVNREEGEGAPQSNSSDLWITTKSIVTLIDDFPTYNLSALNQSMVERASWKRANCHYGLFGDFPCGRDFTKDGHFENLIEFDDARDGDKTTATKMGWRYSPFLTTTFGYPGPLDHVKVPLEGSTEEDDFSFDWHVSWASLSSFKFHAAGLLGVPLSSNTHPSNWTQFDRAQAQDAADIFHSAAGHSVRGDARPGLRAFVRLVQTSFFLVMLPLDLHYWSTRTLSTGISLPLSVLGDSWGTVLGVLSTVIATTDRDMPWILYLFQALGSLDLLFKVVVLLRLEFTWGGPMSMVPLGVSRRRHTHSERTSARADLEFSWLARFFLIVAATVLYRFGPDLPHLVSADPPTVEESAAQAAKNKLWKTLSPWFNCVWSALGLTADAGQIHLNHRLQSFGGMYRIAAIVSLAFEVLEVGPTLLVSSFGEWHLRTPVTLLHLVKLSTAAALAWQAVRYKAVPQVEQEEE</sequence>
<keyword evidence="1" id="KW-1133">Transmembrane helix</keyword>
<dbReference type="EMBL" id="SOZI01000017">
    <property type="protein sequence ID" value="TNY22960.1"/>
    <property type="molecule type" value="Genomic_DNA"/>
</dbReference>
<reference evidence="2 3" key="1">
    <citation type="submission" date="2019-03" db="EMBL/GenBank/DDBJ databases">
        <title>Rhodosporidium diobovatum UCD-FST 08-225 genome sequencing, assembly, and annotation.</title>
        <authorList>
            <person name="Fakankun I.U."/>
            <person name="Fristensky B."/>
            <person name="Levin D.B."/>
        </authorList>
    </citation>
    <scope>NUCLEOTIDE SEQUENCE [LARGE SCALE GENOMIC DNA]</scope>
    <source>
        <strain evidence="2 3">UCD-FST 08-225</strain>
    </source>
</reference>